<reference evidence="1" key="1">
    <citation type="submission" date="2021-10" db="EMBL/GenBank/DDBJ databases">
        <title>Melipona bicolor Genome sequencing and assembly.</title>
        <authorList>
            <person name="Araujo N.S."/>
            <person name="Arias M.C."/>
        </authorList>
    </citation>
    <scope>NUCLEOTIDE SEQUENCE</scope>
    <source>
        <strain evidence="1">USP_2M_L1-L4_2017</strain>
        <tissue evidence="1">Whole body</tissue>
    </source>
</reference>
<evidence type="ECO:0000313" key="2">
    <source>
        <dbReference type="Proteomes" id="UP001177670"/>
    </source>
</evidence>
<evidence type="ECO:0000313" key="1">
    <source>
        <dbReference type="EMBL" id="KAK1128372.1"/>
    </source>
</evidence>
<dbReference type="Proteomes" id="UP001177670">
    <property type="component" value="Unassembled WGS sequence"/>
</dbReference>
<dbReference type="AlphaFoldDB" id="A0AA40FZU2"/>
<gene>
    <name evidence="1" type="ORF">K0M31_002836</name>
</gene>
<proteinExistence type="predicted"/>
<organism evidence="1 2">
    <name type="scientific">Melipona bicolor</name>
    <dbReference type="NCBI Taxonomy" id="60889"/>
    <lineage>
        <taxon>Eukaryota</taxon>
        <taxon>Metazoa</taxon>
        <taxon>Ecdysozoa</taxon>
        <taxon>Arthropoda</taxon>
        <taxon>Hexapoda</taxon>
        <taxon>Insecta</taxon>
        <taxon>Pterygota</taxon>
        <taxon>Neoptera</taxon>
        <taxon>Endopterygota</taxon>
        <taxon>Hymenoptera</taxon>
        <taxon>Apocrita</taxon>
        <taxon>Aculeata</taxon>
        <taxon>Apoidea</taxon>
        <taxon>Anthophila</taxon>
        <taxon>Apidae</taxon>
        <taxon>Melipona</taxon>
    </lineage>
</organism>
<keyword evidence="2" id="KW-1185">Reference proteome</keyword>
<dbReference type="EMBL" id="JAHYIQ010000010">
    <property type="protein sequence ID" value="KAK1128372.1"/>
    <property type="molecule type" value="Genomic_DNA"/>
</dbReference>
<sequence length="81" mass="9047">MAEVQLKRRPSARVEDLDALGAARRYGIAVDGEGEGRVERNGGQRGWKGSEADETLANRDWGGLKEKNYYSRCPRRSPVRA</sequence>
<protein>
    <submittedName>
        <fullName evidence="1">Uncharacterized protein</fullName>
    </submittedName>
</protein>
<accession>A0AA40FZU2</accession>
<name>A0AA40FZU2_9HYME</name>
<comment type="caution">
    <text evidence="1">The sequence shown here is derived from an EMBL/GenBank/DDBJ whole genome shotgun (WGS) entry which is preliminary data.</text>
</comment>